<accession>X1LFE4</accession>
<proteinExistence type="predicted"/>
<protein>
    <submittedName>
        <fullName evidence="1">Uncharacterized protein</fullName>
    </submittedName>
</protein>
<reference evidence="1" key="1">
    <citation type="journal article" date="2014" name="Front. Microbiol.">
        <title>High frequency of phylogenetically diverse reductive dehalogenase-homologous genes in deep subseafloor sedimentary metagenomes.</title>
        <authorList>
            <person name="Kawai M."/>
            <person name="Futagami T."/>
            <person name="Toyoda A."/>
            <person name="Takaki Y."/>
            <person name="Nishi S."/>
            <person name="Hori S."/>
            <person name="Arai W."/>
            <person name="Tsubouchi T."/>
            <person name="Morono Y."/>
            <person name="Uchiyama I."/>
            <person name="Ito T."/>
            <person name="Fujiyama A."/>
            <person name="Inagaki F."/>
            <person name="Takami H."/>
        </authorList>
    </citation>
    <scope>NUCLEOTIDE SEQUENCE</scope>
    <source>
        <strain evidence="1">Expedition CK06-06</strain>
    </source>
</reference>
<organism evidence="1">
    <name type="scientific">marine sediment metagenome</name>
    <dbReference type="NCBI Taxonomy" id="412755"/>
    <lineage>
        <taxon>unclassified sequences</taxon>
        <taxon>metagenomes</taxon>
        <taxon>ecological metagenomes</taxon>
    </lineage>
</organism>
<dbReference type="EMBL" id="BARV01011160">
    <property type="protein sequence ID" value="GAI04561.1"/>
    <property type="molecule type" value="Genomic_DNA"/>
</dbReference>
<sequence length="44" mass="4886">MIVEKGGKEFSLKKKSFITDMATASDIAGIPQQREKSYVPMVPK</sequence>
<name>X1LFE4_9ZZZZ</name>
<gene>
    <name evidence="1" type="ORF">S06H3_21294</name>
</gene>
<evidence type="ECO:0000313" key="1">
    <source>
        <dbReference type="EMBL" id="GAI04561.1"/>
    </source>
</evidence>
<dbReference type="AlphaFoldDB" id="X1LFE4"/>
<comment type="caution">
    <text evidence="1">The sequence shown here is derived from an EMBL/GenBank/DDBJ whole genome shotgun (WGS) entry which is preliminary data.</text>
</comment>